<gene>
    <name evidence="1" type="ORF">SAMN05216282_12534</name>
</gene>
<dbReference type="Proteomes" id="UP000198701">
    <property type="component" value="Unassembled WGS sequence"/>
</dbReference>
<protein>
    <submittedName>
        <fullName evidence="1">Uncharacterized protein</fullName>
    </submittedName>
</protein>
<organism evidence="1 2">
    <name type="scientific">Cryobacterium psychrotolerans</name>
    <dbReference type="NCBI Taxonomy" id="386301"/>
    <lineage>
        <taxon>Bacteria</taxon>
        <taxon>Bacillati</taxon>
        <taxon>Actinomycetota</taxon>
        <taxon>Actinomycetes</taxon>
        <taxon>Micrococcales</taxon>
        <taxon>Microbacteriaceae</taxon>
        <taxon>Cryobacterium</taxon>
    </lineage>
</organism>
<name>A0A1G9H1A3_9MICO</name>
<evidence type="ECO:0000313" key="1">
    <source>
        <dbReference type="EMBL" id="SDL06738.1"/>
    </source>
</evidence>
<keyword evidence="2" id="KW-1185">Reference proteome</keyword>
<proteinExistence type="predicted"/>
<reference evidence="1 2" key="1">
    <citation type="submission" date="2016-10" db="EMBL/GenBank/DDBJ databases">
        <authorList>
            <person name="de Groot N.N."/>
        </authorList>
    </citation>
    <scope>NUCLEOTIDE SEQUENCE [LARGE SCALE GENOMIC DNA]</scope>
    <source>
        <strain evidence="1 2">CGMCC 1.5382</strain>
    </source>
</reference>
<accession>A0A1G9H1A3</accession>
<dbReference type="EMBL" id="FNFU01000025">
    <property type="protein sequence ID" value="SDL06738.1"/>
    <property type="molecule type" value="Genomic_DNA"/>
</dbReference>
<sequence>MSFPAIESSAQPKSAPRAFPRWVSAARLKRSGPKQRAPIPDRDGVEVGAVLGTSRTQTTVTLHSVGSLEPTFTVILEPNRHGQLPTVLVDPVDVTGRVLFGMWLGDGYDGTKYELTSRRDENGSQTG</sequence>
<dbReference type="STRING" id="386301.SAMN05216282_12534"/>
<dbReference type="AlphaFoldDB" id="A0A1G9H1A3"/>
<evidence type="ECO:0000313" key="2">
    <source>
        <dbReference type="Proteomes" id="UP000198701"/>
    </source>
</evidence>